<accession>W7TUY0</accession>
<gene>
    <name evidence="1" type="ORF">Naga_101442g2</name>
</gene>
<dbReference type="EMBL" id="AZIL01001352">
    <property type="protein sequence ID" value="EWM24124.1"/>
    <property type="molecule type" value="Genomic_DNA"/>
</dbReference>
<evidence type="ECO:0000313" key="1">
    <source>
        <dbReference type="EMBL" id="EWM24124.1"/>
    </source>
</evidence>
<dbReference type="AlphaFoldDB" id="W7TUY0"/>
<reference evidence="1 2" key="1">
    <citation type="journal article" date="2014" name="Mol. Plant">
        <title>Chromosome Scale Genome Assembly and Transcriptome Profiling of Nannochloropsis gaditana in Nitrogen Depletion.</title>
        <authorList>
            <person name="Corteggiani Carpinelli E."/>
            <person name="Telatin A."/>
            <person name="Vitulo N."/>
            <person name="Forcato C."/>
            <person name="D'Angelo M."/>
            <person name="Schiavon R."/>
            <person name="Vezzi A."/>
            <person name="Giacometti G.M."/>
            <person name="Morosinotto T."/>
            <person name="Valle G."/>
        </authorList>
    </citation>
    <scope>NUCLEOTIDE SEQUENCE [LARGE SCALE GENOMIC DNA]</scope>
    <source>
        <strain evidence="1 2">B-31</strain>
    </source>
</reference>
<evidence type="ECO:0000313" key="2">
    <source>
        <dbReference type="Proteomes" id="UP000019335"/>
    </source>
</evidence>
<dbReference type="Proteomes" id="UP000019335">
    <property type="component" value="Chromosome 14"/>
</dbReference>
<proteinExistence type="predicted"/>
<organism evidence="1 2">
    <name type="scientific">Nannochloropsis gaditana</name>
    <dbReference type="NCBI Taxonomy" id="72520"/>
    <lineage>
        <taxon>Eukaryota</taxon>
        <taxon>Sar</taxon>
        <taxon>Stramenopiles</taxon>
        <taxon>Ochrophyta</taxon>
        <taxon>Eustigmatophyceae</taxon>
        <taxon>Eustigmatales</taxon>
        <taxon>Monodopsidaceae</taxon>
        <taxon>Nannochloropsis</taxon>
    </lineage>
</organism>
<keyword evidence="2" id="KW-1185">Reference proteome</keyword>
<sequence>MPQGRPYHELVRSLLTNLCPLYLLARYVHVPHVGTGRTGVRSRDHEGFNRLTSVGVSPARSASTERGHFFSGLPRLRWNRTLGQAEGPCSHRLHRKLYSRHCRHFVFPDGRNGGSEERGEGVREGGKRAQRLEVPWISPYPHLFATYHVNPPFLPLSLPLSLPP</sequence>
<comment type="caution">
    <text evidence="1">The sequence shown here is derived from an EMBL/GenBank/DDBJ whole genome shotgun (WGS) entry which is preliminary data.</text>
</comment>
<feature type="non-terminal residue" evidence="1">
    <location>
        <position position="164"/>
    </location>
</feature>
<protein>
    <submittedName>
        <fullName evidence="1">Uncharacterized protein</fullName>
    </submittedName>
</protein>
<name>W7TUY0_9STRA</name>